<keyword evidence="1" id="KW-0732">Signal</keyword>
<dbReference type="AlphaFoldDB" id="A0A0F6YIR3"/>
<dbReference type="PROSITE" id="PS51257">
    <property type="entry name" value="PROKAR_LIPOPROTEIN"/>
    <property type="match status" value="1"/>
</dbReference>
<protein>
    <recommendedName>
        <fullName evidence="4">Lipoprotein</fullName>
    </recommendedName>
</protein>
<evidence type="ECO:0000313" key="2">
    <source>
        <dbReference type="EMBL" id="AKF07282.1"/>
    </source>
</evidence>
<keyword evidence="3" id="KW-1185">Reference proteome</keyword>
<reference evidence="2 3" key="1">
    <citation type="submission" date="2015-03" db="EMBL/GenBank/DDBJ databases">
        <title>Genome assembly of Sandaracinus amylolyticus DSM 53668.</title>
        <authorList>
            <person name="Sharma G."/>
            <person name="Subramanian S."/>
        </authorList>
    </citation>
    <scope>NUCLEOTIDE SEQUENCE [LARGE SCALE GENOMIC DNA]</scope>
    <source>
        <strain evidence="2 3">DSM 53668</strain>
    </source>
</reference>
<evidence type="ECO:0008006" key="4">
    <source>
        <dbReference type="Google" id="ProtNLM"/>
    </source>
</evidence>
<organism evidence="2 3">
    <name type="scientific">Sandaracinus amylolyticus</name>
    <dbReference type="NCBI Taxonomy" id="927083"/>
    <lineage>
        <taxon>Bacteria</taxon>
        <taxon>Pseudomonadati</taxon>
        <taxon>Myxococcota</taxon>
        <taxon>Polyangia</taxon>
        <taxon>Polyangiales</taxon>
        <taxon>Sandaracinaceae</taxon>
        <taxon>Sandaracinus</taxon>
    </lineage>
</organism>
<dbReference type="KEGG" id="samy:DB32_004431"/>
<dbReference type="RefSeq" id="WP_169791509.1">
    <property type="nucleotide sequence ID" value="NZ_CP011125.1"/>
</dbReference>
<dbReference type="STRING" id="927083.DB32_004431"/>
<dbReference type="Proteomes" id="UP000034883">
    <property type="component" value="Chromosome"/>
</dbReference>
<sequence length="205" mass="21218">MRRTKKWLWMMSAGLALSACSESRGATPDAARETTGDAGAIVTPPLPLPYYEVPVADPALAPHALFFVPDVHVIVAAGEVTLTYDFPPDLSGVEDQTVTLRGPVGPVAGREIEGTTLSDAVGTGTCTVDAAGVARCTEIFTALPIDYAAALTAVEAGAANAEEALARRAVVDAFVSDPIGIVVFDLATALEPSGGDDDDDHEEHD</sequence>
<proteinExistence type="predicted"/>
<evidence type="ECO:0000313" key="3">
    <source>
        <dbReference type="Proteomes" id="UP000034883"/>
    </source>
</evidence>
<evidence type="ECO:0000256" key="1">
    <source>
        <dbReference type="SAM" id="SignalP"/>
    </source>
</evidence>
<dbReference type="EMBL" id="CP011125">
    <property type="protein sequence ID" value="AKF07282.1"/>
    <property type="molecule type" value="Genomic_DNA"/>
</dbReference>
<gene>
    <name evidence="2" type="ORF">DB32_004431</name>
</gene>
<accession>A0A0F6YIR3</accession>
<feature type="signal peptide" evidence="1">
    <location>
        <begin position="1"/>
        <end position="26"/>
    </location>
</feature>
<name>A0A0F6YIR3_9BACT</name>
<feature type="chain" id="PRO_5002512951" description="Lipoprotein" evidence="1">
    <location>
        <begin position="27"/>
        <end position="205"/>
    </location>
</feature>